<dbReference type="SUPFAM" id="SSF54001">
    <property type="entry name" value="Cysteine proteinases"/>
    <property type="match status" value="1"/>
</dbReference>
<name>A0A220U8L1_9BACI</name>
<dbReference type="EMBL" id="CP022315">
    <property type="protein sequence ID" value="ASK64375.1"/>
    <property type="molecule type" value="Genomic_DNA"/>
</dbReference>
<reference evidence="3 4" key="1">
    <citation type="submission" date="2017-07" db="EMBL/GenBank/DDBJ databases">
        <title>Virgibacillus sp. LM2416.</title>
        <authorList>
            <person name="Tak E.J."/>
            <person name="Bae J.-W."/>
        </authorList>
    </citation>
    <scope>NUCLEOTIDE SEQUENCE [LARGE SCALE GENOMIC DNA]</scope>
    <source>
        <strain evidence="3 4">LM2416</strain>
    </source>
</reference>
<proteinExistence type="inferred from homology"/>
<dbReference type="InterPro" id="IPR053710">
    <property type="entry name" value="Arylamine_NAT_domain_sf"/>
</dbReference>
<dbReference type="PANTHER" id="PTHR11786">
    <property type="entry name" value="N-HYDROXYARYLAMINE O-ACETYLTRANSFERASE"/>
    <property type="match status" value="1"/>
</dbReference>
<dbReference type="InterPro" id="IPR038765">
    <property type="entry name" value="Papain-like_cys_pep_sf"/>
</dbReference>
<evidence type="ECO:0000256" key="1">
    <source>
        <dbReference type="ARBA" id="ARBA00006547"/>
    </source>
</evidence>
<dbReference type="Pfam" id="PF00797">
    <property type="entry name" value="Acetyltransf_2"/>
    <property type="match status" value="1"/>
</dbReference>
<dbReference type="GO" id="GO:0016407">
    <property type="term" value="F:acetyltransferase activity"/>
    <property type="evidence" value="ECO:0007669"/>
    <property type="project" value="InterPro"/>
</dbReference>
<evidence type="ECO:0000256" key="2">
    <source>
        <dbReference type="RuleBase" id="RU003452"/>
    </source>
</evidence>
<dbReference type="InterPro" id="IPR001447">
    <property type="entry name" value="Arylamine_N-AcTrfase"/>
</dbReference>
<dbReference type="AlphaFoldDB" id="A0A220U8L1"/>
<gene>
    <name evidence="3" type="ORF">CFK37_10950</name>
</gene>
<dbReference type="PRINTS" id="PR01543">
    <property type="entry name" value="ANATRNSFRASE"/>
</dbReference>
<protein>
    <submittedName>
        <fullName evidence="3">Arylamine N-acetyltransferase</fullName>
    </submittedName>
</protein>
<evidence type="ECO:0000313" key="3">
    <source>
        <dbReference type="EMBL" id="ASK64375.1"/>
    </source>
</evidence>
<accession>A0A220U8L1</accession>
<dbReference type="Proteomes" id="UP000198312">
    <property type="component" value="Chromosome"/>
</dbReference>
<comment type="similarity">
    <text evidence="1 2">Belongs to the arylamine N-acetyltransferase family.</text>
</comment>
<organism evidence="3 4">
    <name type="scientific">Virgibacillus phasianinus</name>
    <dbReference type="NCBI Taxonomy" id="2017483"/>
    <lineage>
        <taxon>Bacteria</taxon>
        <taxon>Bacillati</taxon>
        <taxon>Bacillota</taxon>
        <taxon>Bacilli</taxon>
        <taxon>Bacillales</taxon>
        <taxon>Bacillaceae</taxon>
        <taxon>Virgibacillus</taxon>
    </lineage>
</organism>
<dbReference type="Gene3D" id="3.30.2140.20">
    <property type="match status" value="1"/>
</dbReference>
<dbReference type="OrthoDB" id="7181050at2"/>
<dbReference type="KEGG" id="vil:CFK37_10950"/>
<keyword evidence="4" id="KW-1185">Reference proteome</keyword>
<evidence type="ECO:0000313" key="4">
    <source>
        <dbReference type="Proteomes" id="UP000198312"/>
    </source>
</evidence>
<sequence length="246" mass="28216">MKVEQYLKRISTNNNDISLKTLNHLQLQHMLHVPFENLDVIHQIPIALDVETYYRKIVINHRGGFCYELNGLFNWLLQRLGFNSRIVSATVQRPDGSWAFEGSHACLIVELDQPYLVDVGFGDSARFPLPLTGEARKDISGTYRLMKVQDGIYDLQRQNKNEWDTLYRLDTKGKKLAEFEDACQFNQTSPESHFTQKKIVSIATSNGRVTLSGNSLILTHNGERQKTKVEAGEEPTVLKKYFDIKL</sequence>
<keyword evidence="3" id="KW-0808">Transferase</keyword>
<dbReference type="PANTHER" id="PTHR11786:SF0">
    <property type="entry name" value="ARYLAMINE N-ACETYLTRANSFERASE 4-RELATED"/>
    <property type="match status" value="1"/>
</dbReference>